<dbReference type="EMBL" id="BAABFB010000075">
    <property type="protein sequence ID" value="GAA4490736.1"/>
    <property type="molecule type" value="Genomic_DNA"/>
</dbReference>
<feature type="region of interest" description="Disordered" evidence="1">
    <location>
        <begin position="31"/>
        <end position="59"/>
    </location>
</feature>
<protein>
    <submittedName>
        <fullName evidence="2">Uncharacterized protein</fullName>
    </submittedName>
</protein>
<gene>
    <name evidence="2" type="ORF">GCM10023094_54580</name>
</gene>
<proteinExistence type="predicted"/>
<reference evidence="3" key="1">
    <citation type="journal article" date="2019" name="Int. J. Syst. Evol. Microbiol.">
        <title>The Global Catalogue of Microorganisms (GCM) 10K type strain sequencing project: providing services to taxonomists for standard genome sequencing and annotation.</title>
        <authorList>
            <consortium name="The Broad Institute Genomics Platform"/>
            <consortium name="The Broad Institute Genome Sequencing Center for Infectious Disease"/>
            <person name="Wu L."/>
            <person name="Ma J."/>
        </authorList>
    </citation>
    <scope>NUCLEOTIDE SEQUENCE [LARGE SCALE GENOMIC DNA]</scope>
    <source>
        <strain evidence="3">JCM 32206</strain>
    </source>
</reference>
<organism evidence="2 3">
    <name type="scientific">Rhodococcus olei</name>
    <dbReference type="NCBI Taxonomy" id="2161675"/>
    <lineage>
        <taxon>Bacteria</taxon>
        <taxon>Bacillati</taxon>
        <taxon>Actinomycetota</taxon>
        <taxon>Actinomycetes</taxon>
        <taxon>Mycobacteriales</taxon>
        <taxon>Nocardiaceae</taxon>
        <taxon>Rhodococcus</taxon>
    </lineage>
</organism>
<keyword evidence="3" id="KW-1185">Reference proteome</keyword>
<feature type="compositionally biased region" description="Basic and acidic residues" evidence="1">
    <location>
        <begin position="31"/>
        <end position="44"/>
    </location>
</feature>
<name>A0ABP8PPL0_9NOCA</name>
<evidence type="ECO:0000256" key="1">
    <source>
        <dbReference type="SAM" id="MobiDB-lite"/>
    </source>
</evidence>
<accession>A0ABP8PPL0</accession>
<dbReference type="Proteomes" id="UP001501183">
    <property type="component" value="Unassembled WGS sequence"/>
</dbReference>
<comment type="caution">
    <text evidence="2">The sequence shown here is derived from an EMBL/GenBank/DDBJ whole genome shotgun (WGS) entry which is preliminary data.</text>
</comment>
<evidence type="ECO:0000313" key="2">
    <source>
        <dbReference type="EMBL" id="GAA4490736.1"/>
    </source>
</evidence>
<sequence>MITASRTVSDMSVSFESVWTASAAVGVDSAARRDAGGVRRESGTRRATIGARERGTFAP</sequence>
<evidence type="ECO:0000313" key="3">
    <source>
        <dbReference type="Proteomes" id="UP001501183"/>
    </source>
</evidence>